<keyword evidence="3" id="KW-1185">Reference proteome</keyword>
<organism evidence="2 3">
    <name type="scientific">Zasmidium cellare</name>
    <name type="common">Wine cellar mold</name>
    <name type="synonym">Racodium cellare</name>
    <dbReference type="NCBI Taxonomy" id="395010"/>
    <lineage>
        <taxon>Eukaryota</taxon>
        <taxon>Fungi</taxon>
        <taxon>Dikarya</taxon>
        <taxon>Ascomycota</taxon>
        <taxon>Pezizomycotina</taxon>
        <taxon>Dothideomycetes</taxon>
        <taxon>Dothideomycetidae</taxon>
        <taxon>Mycosphaerellales</taxon>
        <taxon>Mycosphaerellaceae</taxon>
        <taxon>Zasmidium</taxon>
    </lineage>
</organism>
<comment type="caution">
    <text evidence="2">The sequence shown here is derived from an EMBL/GenBank/DDBJ whole genome shotgun (WGS) entry which is preliminary data.</text>
</comment>
<accession>A0ABR0ET45</accession>
<feature type="compositionally biased region" description="Polar residues" evidence="1">
    <location>
        <begin position="104"/>
        <end position="121"/>
    </location>
</feature>
<dbReference type="Proteomes" id="UP001305779">
    <property type="component" value="Unassembled WGS sequence"/>
</dbReference>
<protein>
    <submittedName>
        <fullName evidence="2">Uncharacterized protein</fullName>
    </submittedName>
</protein>
<evidence type="ECO:0000256" key="1">
    <source>
        <dbReference type="SAM" id="MobiDB-lite"/>
    </source>
</evidence>
<proteinExistence type="predicted"/>
<evidence type="ECO:0000313" key="2">
    <source>
        <dbReference type="EMBL" id="KAK4504348.1"/>
    </source>
</evidence>
<gene>
    <name evidence="2" type="ORF">PRZ48_005264</name>
</gene>
<dbReference type="EMBL" id="JAXOVC010000003">
    <property type="protein sequence ID" value="KAK4504348.1"/>
    <property type="molecule type" value="Genomic_DNA"/>
</dbReference>
<name>A0ABR0ET45_ZASCE</name>
<reference evidence="2 3" key="1">
    <citation type="journal article" date="2023" name="G3 (Bethesda)">
        <title>A chromosome-level genome assembly of Zasmidium syzygii isolated from banana leaves.</title>
        <authorList>
            <person name="van Westerhoven A.C."/>
            <person name="Mehrabi R."/>
            <person name="Talebi R."/>
            <person name="Steentjes M.B.F."/>
            <person name="Corcolon B."/>
            <person name="Chong P.A."/>
            <person name="Kema G.H.J."/>
            <person name="Seidl M.F."/>
        </authorList>
    </citation>
    <scope>NUCLEOTIDE SEQUENCE [LARGE SCALE GENOMIC DNA]</scope>
    <source>
        <strain evidence="2 3">P124</strain>
    </source>
</reference>
<feature type="region of interest" description="Disordered" evidence="1">
    <location>
        <begin position="69"/>
        <end position="128"/>
    </location>
</feature>
<feature type="compositionally biased region" description="Basic and acidic residues" evidence="1">
    <location>
        <begin position="17"/>
        <end position="32"/>
    </location>
</feature>
<feature type="region of interest" description="Disordered" evidence="1">
    <location>
        <begin position="1"/>
        <end position="36"/>
    </location>
</feature>
<evidence type="ECO:0000313" key="3">
    <source>
        <dbReference type="Proteomes" id="UP001305779"/>
    </source>
</evidence>
<sequence>MGAGVERYPRQCAQKTSAKEAIRTAGRDEGKHKGSPAYTHLGLLVCPDPNGKDGSQSLRVRFDPTGVRVIQPNDPGSRGPPSAADQVTSTRSAIKKRFQEIPSCPSTHESTRSSLQDSAVSAQKDRVRKKMRSLSRELCRACTSFENGIALKSNQDGTSCNDSSKQNLIGSKTSKKRLHLLISARSLPTQPKPRVVCSADESPQMRCLGRAAFDNGIALKSKQDGEAATIPQGRTSSIPRLRKTRCIDILKESTSLAQVPEVVCSAGCPQRWQRCNLSAVNSAQRREGIAHKPSKKTVATAPRSRIFSIPRLRKASSPVESPQAHSARREYESAAACVYQE</sequence>